<organism evidence="1">
    <name type="scientific">Arundo donax</name>
    <name type="common">Giant reed</name>
    <name type="synonym">Donax arundinaceus</name>
    <dbReference type="NCBI Taxonomy" id="35708"/>
    <lineage>
        <taxon>Eukaryota</taxon>
        <taxon>Viridiplantae</taxon>
        <taxon>Streptophyta</taxon>
        <taxon>Embryophyta</taxon>
        <taxon>Tracheophyta</taxon>
        <taxon>Spermatophyta</taxon>
        <taxon>Magnoliopsida</taxon>
        <taxon>Liliopsida</taxon>
        <taxon>Poales</taxon>
        <taxon>Poaceae</taxon>
        <taxon>PACMAD clade</taxon>
        <taxon>Arundinoideae</taxon>
        <taxon>Arundineae</taxon>
        <taxon>Arundo</taxon>
    </lineage>
</organism>
<reference evidence="1" key="1">
    <citation type="submission" date="2014-09" db="EMBL/GenBank/DDBJ databases">
        <authorList>
            <person name="Magalhaes I.L.F."/>
            <person name="Oliveira U."/>
            <person name="Santos F.R."/>
            <person name="Vidigal T.H.D.A."/>
            <person name="Brescovit A.D."/>
            <person name="Santos A.J."/>
        </authorList>
    </citation>
    <scope>NUCLEOTIDE SEQUENCE</scope>
    <source>
        <tissue evidence="1">Shoot tissue taken approximately 20 cm above the soil surface</tissue>
    </source>
</reference>
<dbReference type="AlphaFoldDB" id="A0A0A8ZUT2"/>
<name>A0A0A8ZUT2_ARUDO</name>
<reference evidence="1" key="2">
    <citation type="journal article" date="2015" name="Data Brief">
        <title>Shoot transcriptome of the giant reed, Arundo donax.</title>
        <authorList>
            <person name="Barrero R.A."/>
            <person name="Guerrero F.D."/>
            <person name="Moolhuijzen P."/>
            <person name="Goolsby J.A."/>
            <person name="Tidwell J."/>
            <person name="Bellgard S.E."/>
            <person name="Bellgard M.I."/>
        </authorList>
    </citation>
    <scope>NUCLEOTIDE SEQUENCE</scope>
    <source>
        <tissue evidence="1">Shoot tissue taken approximately 20 cm above the soil surface</tissue>
    </source>
</reference>
<proteinExistence type="predicted"/>
<protein>
    <submittedName>
        <fullName evidence="1">Uncharacterized protein</fullName>
    </submittedName>
</protein>
<sequence>MFLEGKKTFTLRFGWFLGLVWFSPGW</sequence>
<evidence type="ECO:0000313" key="1">
    <source>
        <dbReference type="EMBL" id="JAD40545.1"/>
    </source>
</evidence>
<dbReference type="EMBL" id="GBRH01257350">
    <property type="protein sequence ID" value="JAD40545.1"/>
    <property type="molecule type" value="Transcribed_RNA"/>
</dbReference>
<accession>A0A0A8ZUT2</accession>